<evidence type="ECO:0000256" key="2">
    <source>
        <dbReference type="ARBA" id="ARBA00022737"/>
    </source>
</evidence>
<dbReference type="AlphaFoldDB" id="A0A6J2W3N0"/>
<dbReference type="SMART" id="SM00612">
    <property type="entry name" value="Kelch"/>
    <property type="match status" value="6"/>
</dbReference>
<dbReference type="PROSITE" id="PS50097">
    <property type="entry name" value="BTB"/>
    <property type="match status" value="1"/>
</dbReference>
<dbReference type="Pfam" id="PF07707">
    <property type="entry name" value="BACK"/>
    <property type="match status" value="1"/>
</dbReference>
<dbReference type="Gene3D" id="3.30.710.10">
    <property type="entry name" value="Potassium Channel Kv1.1, Chain A"/>
    <property type="match status" value="1"/>
</dbReference>
<dbReference type="Gene3D" id="2.120.10.80">
    <property type="entry name" value="Kelch-type beta propeller"/>
    <property type="match status" value="2"/>
</dbReference>
<dbReference type="SUPFAM" id="SSF117281">
    <property type="entry name" value="Kelch motif"/>
    <property type="match status" value="1"/>
</dbReference>
<dbReference type="InterPro" id="IPR000210">
    <property type="entry name" value="BTB/POZ_dom"/>
</dbReference>
<dbReference type="RefSeq" id="XP_030638669.1">
    <property type="nucleotide sequence ID" value="XM_030782809.1"/>
</dbReference>
<evidence type="ECO:0000259" key="3">
    <source>
        <dbReference type="PROSITE" id="PS50097"/>
    </source>
</evidence>
<dbReference type="InterPro" id="IPR011333">
    <property type="entry name" value="SKP1/BTB/POZ_sf"/>
</dbReference>
<dbReference type="PANTHER" id="PTHR24412">
    <property type="entry name" value="KELCH PROTEIN"/>
    <property type="match status" value="1"/>
</dbReference>
<dbReference type="PIRSF" id="PIRSF037037">
    <property type="entry name" value="Kelch-like_protein_gigaxonin"/>
    <property type="match status" value="1"/>
</dbReference>
<dbReference type="InParanoid" id="A0A6J2W3N0"/>
<dbReference type="SUPFAM" id="SSF54695">
    <property type="entry name" value="POZ domain"/>
    <property type="match status" value="1"/>
</dbReference>
<keyword evidence="2" id="KW-0677">Repeat</keyword>
<organism evidence="4 5">
    <name type="scientific">Chanos chanos</name>
    <name type="common">Milkfish</name>
    <name type="synonym">Mugil chanos</name>
    <dbReference type="NCBI Taxonomy" id="29144"/>
    <lineage>
        <taxon>Eukaryota</taxon>
        <taxon>Metazoa</taxon>
        <taxon>Chordata</taxon>
        <taxon>Craniata</taxon>
        <taxon>Vertebrata</taxon>
        <taxon>Euteleostomi</taxon>
        <taxon>Actinopterygii</taxon>
        <taxon>Neopterygii</taxon>
        <taxon>Teleostei</taxon>
        <taxon>Ostariophysi</taxon>
        <taxon>Gonorynchiformes</taxon>
        <taxon>Chanidae</taxon>
        <taxon>Chanos</taxon>
    </lineage>
</organism>
<gene>
    <name evidence="5" type="primary">LOC115819246</name>
</gene>
<reference evidence="5" key="1">
    <citation type="submission" date="2025-08" db="UniProtKB">
        <authorList>
            <consortium name="RefSeq"/>
        </authorList>
    </citation>
    <scope>IDENTIFICATION</scope>
</reference>
<dbReference type="SMART" id="SM00225">
    <property type="entry name" value="BTB"/>
    <property type="match status" value="1"/>
</dbReference>
<protein>
    <submittedName>
        <fullName evidence="5">Kelch-like protein 23</fullName>
    </submittedName>
</protein>
<keyword evidence="4" id="KW-1185">Reference proteome</keyword>
<feature type="domain" description="BTB" evidence="3">
    <location>
        <begin position="36"/>
        <end position="104"/>
    </location>
</feature>
<dbReference type="Pfam" id="PF00651">
    <property type="entry name" value="BTB"/>
    <property type="match status" value="1"/>
</dbReference>
<name>A0A6J2W3N0_CHACN</name>
<dbReference type="PANTHER" id="PTHR24412:SF304">
    <property type="entry name" value="KELCH-LIKE PROTEIN 23"/>
    <property type="match status" value="1"/>
</dbReference>
<accession>A0A6J2W3N0</accession>
<dbReference type="InterPro" id="IPR015915">
    <property type="entry name" value="Kelch-typ_b-propeller"/>
</dbReference>
<dbReference type="SMART" id="SM00875">
    <property type="entry name" value="BACK"/>
    <property type="match status" value="1"/>
</dbReference>
<dbReference type="InterPro" id="IPR011705">
    <property type="entry name" value="BACK"/>
</dbReference>
<dbReference type="GeneID" id="115819246"/>
<keyword evidence="1" id="KW-0880">Kelch repeat</keyword>
<sequence length="562" mass="63075">MSTKRQESYTYDFWDPAHPTELLSALRDFRKDGQFTDVTLQSGTGQVFHCHRAALAARSPFFCVMFKADMKERTDGFVRLPRLDDDVLGALIDFIYTSTVTVTQDNVERLLEAADLLQLGPVKRACEEFLTRLLDVDNCLGMQAFAELHTCGNLEKEARRVVLSRFEELIGQEEFLEIGFQRFQVILSAENLNVRREWTLLEAVVRWVGHDIAERLAYIGDLLHSLCLDLDELQFASVLDLQRDFPLSDMERIFSVISQSLKPNLDVLSLSSKKPTASLYMIGGYHWHPLSEVHAWNPLTDAWVQGTDMPDHTRESYSVAQLGANIYVTGGYRTDTTEALDTVWVYNGDGDEWTAGCNMLWARYYHCSVALHGCVYVIGGYRGGAPTAETEFYDPLKRKWVAAASMVQGVGNATACVLHDTIYVTGGHYGNKGNCTYEKIQMYRADVNEWSVATSCPHPEYGLSSVSLNNCLYLVGGQTGATDCYDPERNKWSTFTEMKEKRMECGAAVINGCIYVTGGYSHSKGAYLDTIERYDPDTDAWEIVGNLPSPARSHGCVCVYSV</sequence>
<evidence type="ECO:0000256" key="1">
    <source>
        <dbReference type="ARBA" id="ARBA00022441"/>
    </source>
</evidence>
<evidence type="ECO:0000313" key="4">
    <source>
        <dbReference type="Proteomes" id="UP000504632"/>
    </source>
</evidence>
<dbReference type="Gene3D" id="1.25.40.420">
    <property type="match status" value="1"/>
</dbReference>
<dbReference type="Proteomes" id="UP000504632">
    <property type="component" value="Chromosome 8"/>
</dbReference>
<proteinExistence type="predicted"/>
<dbReference type="InterPro" id="IPR017096">
    <property type="entry name" value="BTB-kelch_protein"/>
</dbReference>
<dbReference type="Pfam" id="PF24681">
    <property type="entry name" value="Kelch_KLHDC2_KLHL20_DRC7"/>
    <property type="match status" value="1"/>
</dbReference>
<dbReference type="InterPro" id="IPR006652">
    <property type="entry name" value="Kelch_1"/>
</dbReference>
<evidence type="ECO:0000313" key="5">
    <source>
        <dbReference type="RefSeq" id="XP_030638669.1"/>
    </source>
</evidence>
<dbReference type="OrthoDB" id="7956040at2759"/>